<accession>A0ABS4IB34</accession>
<reference evidence="1 2" key="1">
    <citation type="submission" date="2021-03" db="EMBL/GenBank/DDBJ databases">
        <title>Genomic Encyclopedia of Type Strains, Phase IV (KMG-IV): sequencing the most valuable type-strain genomes for metagenomic binning, comparative biology and taxonomic classification.</title>
        <authorList>
            <person name="Goeker M."/>
        </authorList>
    </citation>
    <scope>NUCLEOTIDE SEQUENCE [LARGE SCALE GENOMIC DNA]</scope>
    <source>
        <strain evidence="1 2">DSM 25609</strain>
    </source>
</reference>
<name>A0ABS4IB34_9BACI</name>
<dbReference type="EMBL" id="JAGGKX010000001">
    <property type="protein sequence ID" value="MBP1968144.1"/>
    <property type="molecule type" value="Genomic_DNA"/>
</dbReference>
<gene>
    <name evidence="1" type="ORF">J2Z83_000236</name>
</gene>
<organism evidence="1 2">
    <name type="scientific">Virgibacillus natechei</name>
    <dbReference type="NCBI Taxonomy" id="1216297"/>
    <lineage>
        <taxon>Bacteria</taxon>
        <taxon>Bacillati</taxon>
        <taxon>Bacillota</taxon>
        <taxon>Bacilli</taxon>
        <taxon>Bacillales</taxon>
        <taxon>Bacillaceae</taxon>
        <taxon>Virgibacillus</taxon>
    </lineage>
</organism>
<protein>
    <submittedName>
        <fullName evidence="1">Uncharacterized protein</fullName>
    </submittedName>
</protein>
<keyword evidence="2" id="KW-1185">Reference proteome</keyword>
<evidence type="ECO:0000313" key="1">
    <source>
        <dbReference type="EMBL" id="MBP1968144.1"/>
    </source>
</evidence>
<proteinExistence type="predicted"/>
<comment type="caution">
    <text evidence="1">The sequence shown here is derived from an EMBL/GenBank/DDBJ whole genome shotgun (WGS) entry which is preliminary data.</text>
</comment>
<dbReference type="Proteomes" id="UP001519345">
    <property type="component" value="Unassembled WGS sequence"/>
</dbReference>
<sequence>MSKSTTYKNSYYIKEFKKQALANILAKANFSYLSFLKAPIHTLTNPPINLGSLIV</sequence>
<evidence type="ECO:0000313" key="2">
    <source>
        <dbReference type="Proteomes" id="UP001519345"/>
    </source>
</evidence>